<sequence length="143" mass="16309">MVLLDADKGTTVTFRAEIYEDRLVARNVADNVFDISEEVFLGSYELAHLPRTDEWLSLRCLDTFSSRGGNCFNVYKVTEIWHEAINTSWPSFAEQFSDEIRSPVTKIYVSFCYYLEPGVIRGHRHPRAAVPARIENQKSGTGT</sequence>
<organism evidence="1 2">
    <name type="scientific">Paracoccus liaowanqingii</name>
    <dbReference type="NCBI Taxonomy" id="2560053"/>
    <lineage>
        <taxon>Bacteria</taxon>
        <taxon>Pseudomonadati</taxon>
        <taxon>Pseudomonadota</taxon>
        <taxon>Alphaproteobacteria</taxon>
        <taxon>Rhodobacterales</taxon>
        <taxon>Paracoccaceae</taxon>
        <taxon>Paracoccus</taxon>
    </lineage>
</organism>
<reference evidence="2" key="1">
    <citation type="submission" date="2019-03" db="EMBL/GenBank/DDBJ databases">
        <authorList>
            <person name="Li J."/>
        </authorList>
    </citation>
    <scope>NUCLEOTIDE SEQUENCE [LARGE SCALE GENOMIC DNA]</scope>
    <source>
        <strain evidence="2">2251</strain>
    </source>
</reference>
<proteinExistence type="predicted"/>
<dbReference type="Proteomes" id="UP000296374">
    <property type="component" value="Chromosome"/>
</dbReference>
<dbReference type="RefSeq" id="WP_135312217.1">
    <property type="nucleotide sequence ID" value="NZ_CP038439.1"/>
</dbReference>
<name>A0A4P7HIL0_9RHOB</name>
<gene>
    <name evidence="1" type="ORF">E4191_03760</name>
</gene>
<evidence type="ECO:0000313" key="1">
    <source>
        <dbReference type="EMBL" id="QBX33924.1"/>
    </source>
</evidence>
<evidence type="ECO:0000313" key="2">
    <source>
        <dbReference type="Proteomes" id="UP000296374"/>
    </source>
</evidence>
<dbReference type="KEGG" id="plia:E4191_03760"/>
<accession>A0A4P7HIL0</accession>
<dbReference type="EMBL" id="CP038439">
    <property type="protein sequence ID" value="QBX33924.1"/>
    <property type="molecule type" value="Genomic_DNA"/>
</dbReference>
<protein>
    <submittedName>
        <fullName evidence="1">Uncharacterized protein</fullName>
    </submittedName>
</protein>
<dbReference type="AlphaFoldDB" id="A0A4P7HIL0"/>